<gene>
    <name evidence="2" type="ORF">EBO34_02470</name>
</gene>
<keyword evidence="1" id="KW-0472">Membrane</keyword>
<protein>
    <submittedName>
        <fullName evidence="2">Uncharacterized protein</fullName>
    </submittedName>
</protein>
<reference evidence="2 3" key="1">
    <citation type="submission" date="2018-10" db="EMBL/GenBank/DDBJ databases">
        <title>Bacillus Keqinensis sp. nov., a moderately halophilic bacterium isolated from a saline-alkaline lake.</title>
        <authorList>
            <person name="Wang H."/>
        </authorList>
    </citation>
    <scope>NUCLEOTIDE SEQUENCE [LARGE SCALE GENOMIC DNA]</scope>
    <source>
        <strain evidence="2 3">KQ-3</strain>
    </source>
</reference>
<dbReference type="OrthoDB" id="2877993at2"/>
<evidence type="ECO:0000256" key="1">
    <source>
        <dbReference type="SAM" id="Phobius"/>
    </source>
</evidence>
<keyword evidence="1" id="KW-1133">Transmembrane helix</keyword>
<feature type="transmembrane region" description="Helical" evidence="1">
    <location>
        <begin position="6"/>
        <end position="26"/>
    </location>
</feature>
<dbReference type="RefSeq" id="WP_122896372.1">
    <property type="nucleotide sequence ID" value="NZ_RHIB01000001.1"/>
</dbReference>
<keyword evidence="1" id="KW-0812">Transmembrane</keyword>
<sequence>MGPFLLRCFFITTVFFGGFVFGIVYVNHLSGSFGTLEPSSLQLSAAEEPQLVQIEDGDHLVIYEEGDEGIKEELVTTADVYRELAEKQSGSKERGSVNLFSEVGLRLADTFEAIFKGIYGGLG</sequence>
<comment type="caution">
    <text evidence="2">The sequence shown here is derived from an EMBL/GenBank/DDBJ whole genome shotgun (WGS) entry which is preliminary data.</text>
</comment>
<accession>A0A3M7TT75</accession>
<dbReference type="Proteomes" id="UP000278746">
    <property type="component" value="Unassembled WGS sequence"/>
</dbReference>
<keyword evidence="3" id="KW-1185">Reference proteome</keyword>
<evidence type="ECO:0000313" key="3">
    <source>
        <dbReference type="Proteomes" id="UP000278746"/>
    </source>
</evidence>
<organism evidence="2 3">
    <name type="scientific">Alteribacter keqinensis</name>
    <dbReference type="NCBI Taxonomy" id="2483800"/>
    <lineage>
        <taxon>Bacteria</taxon>
        <taxon>Bacillati</taxon>
        <taxon>Bacillota</taxon>
        <taxon>Bacilli</taxon>
        <taxon>Bacillales</taxon>
        <taxon>Bacillaceae</taxon>
        <taxon>Alteribacter</taxon>
    </lineage>
</organism>
<dbReference type="EMBL" id="RHIB01000001">
    <property type="protein sequence ID" value="RNA68850.1"/>
    <property type="molecule type" value="Genomic_DNA"/>
</dbReference>
<proteinExistence type="predicted"/>
<evidence type="ECO:0000313" key="2">
    <source>
        <dbReference type="EMBL" id="RNA68850.1"/>
    </source>
</evidence>
<name>A0A3M7TT75_9BACI</name>
<dbReference type="AlphaFoldDB" id="A0A3M7TT75"/>